<gene>
    <name evidence="3" type="primary">LOC113472899</name>
</gene>
<sequence length="115" mass="13707">MMDMTELLKTENNAYKRKLQSKSEALAIIQNQLLVCQQELDQLRRPRGSQHNGQHWQNQQQPNGQHYTNWQNQQQTNDQHYTNWQSQQQTNQHTPTNDNGRSHKPPWQFIVFLVG</sequence>
<keyword evidence="2" id="KW-1185">Reference proteome</keyword>
<name>A0A3Q0JMT2_DIACI</name>
<dbReference type="GeneID" id="113472899"/>
<feature type="compositionally biased region" description="Polar residues" evidence="1">
    <location>
        <begin position="84"/>
        <end position="99"/>
    </location>
</feature>
<reference evidence="3" key="1">
    <citation type="submission" date="2025-08" db="UniProtKB">
        <authorList>
            <consortium name="RefSeq"/>
        </authorList>
    </citation>
    <scope>IDENTIFICATION</scope>
</reference>
<accession>A0A3Q0JMT2</accession>
<evidence type="ECO:0000313" key="3">
    <source>
        <dbReference type="RefSeq" id="XP_026688483.1"/>
    </source>
</evidence>
<feature type="non-terminal residue" evidence="3">
    <location>
        <position position="115"/>
    </location>
</feature>
<proteinExistence type="predicted"/>
<dbReference type="PaxDb" id="121845-A0A3Q0JMT2"/>
<protein>
    <submittedName>
        <fullName evidence="3">Serine/threonine-protein kinase pakD-like</fullName>
    </submittedName>
</protein>
<dbReference type="RefSeq" id="XP_026688483.1">
    <property type="nucleotide sequence ID" value="XM_026832682.1"/>
</dbReference>
<feature type="compositionally biased region" description="Low complexity" evidence="1">
    <location>
        <begin position="49"/>
        <end position="83"/>
    </location>
</feature>
<feature type="region of interest" description="Disordered" evidence="1">
    <location>
        <begin position="44"/>
        <end position="106"/>
    </location>
</feature>
<dbReference type="KEGG" id="dci:113472899"/>
<dbReference type="Proteomes" id="UP000079169">
    <property type="component" value="Unplaced"/>
</dbReference>
<organism evidence="2 3">
    <name type="scientific">Diaphorina citri</name>
    <name type="common">Asian citrus psyllid</name>
    <dbReference type="NCBI Taxonomy" id="121845"/>
    <lineage>
        <taxon>Eukaryota</taxon>
        <taxon>Metazoa</taxon>
        <taxon>Ecdysozoa</taxon>
        <taxon>Arthropoda</taxon>
        <taxon>Hexapoda</taxon>
        <taxon>Insecta</taxon>
        <taxon>Pterygota</taxon>
        <taxon>Neoptera</taxon>
        <taxon>Paraneoptera</taxon>
        <taxon>Hemiptera</taxon>
        <taxon>Sternorrhyncha</taxon>
        <taxon>Psylloidea</taxon>
        <taxon>Psyllidae</taxon>
        <taxon>Diaphorininae</taxon>
        <taxon>Diaphorina</taxon>
    </lineage>
</organism>
<dbReference type="AlphaFoldDB" id="A0A3Q0JMT2"/>
<evidence type="ECO:0000313" key="2">
    <source>
        <dbReference type="Proteomes" id="UP000079169"/>
    </source>
</evidence>
<evidence type="ECO:0000256" key="1">
    <source>
        <dbReference type="SAM" id="MobiDB-lite"/>
    </source>
</evidence>